<dbReference type="PANTHER" id="PTHR43081">
    <property type="entry name" value="ADENYLATE CYCLASE, TERMINAL-DIFFERENTIATION SPECIFIC-RELATED"/>
    <property type="match status" value="1"/>
</dbReference>
<keyword evidence="2" id="KW-1133">Transmembrane helix</keyword>
<dbReference type="PROSITE" id="PS50005">
    <property type="entry name" value="TPR"/>
    <property type="match status" value="1"/>
</dbReference>
<proteinExistence type="predicted"/>
<keyword evidence="1" id="KW-0802">TPR repeat</keyword>
<evidence type="ECO:0000256" key="1">
    <source>
        <dbReference type="PROSITE-ProRule" id="PRU00339"/>
    </source>
</evidence>
<dbReference type="InterPro" id="IPR011990">
    <property type="entry name" value="TPR-like_helical_dom_sf"/>
</dbReference>
<dbReference type="PANTHER" id="PTHR43081:SF19">
    <property type="entry name" value="PH-SENSITIVE ADENYLATE CYCLASE RV1264"/>
    <property type="match status" value="1"/>
</dbReference>
<dbReference type="SUPFAM" id="SSF55073">
    <property type="entry name" value="Nucleotide cyclase"/>
    <property type="match status" value="1"/>
</dbReference>
<dbReference type="InterPro" id="IPR001054">
    <property type="entry name" value="A/G_cyclase"/>
</dbReference>
<dbReference type="CDD" id="cd07302">
    <property type="entry name" value="CHD"/>
    <property type="match status" value="1"/>
</dbReference>
<feature type="transmembrane region" description="Helical" evidence="2">
    <location>
        <begin position="148"/>
        <end position="168"/>
    </location>
</feature>
<reference evidence="4" key="1">
    <citation type="journal article" date="2011" name="Environ. Microbiol.">
        <title>Time-series analyses of Monterey Bay coastal microbial picoplankton using a 'genome proxy' microarray.</title>
        <authorList>
            <person name="Rich V.I."/>
            <person name="Pham V.D."/>
            <person name="Eppley J."/>
            <person name="Shi Y."/>
            <person name="DeLong E.F."/>
        </authorList>
    </citation>
    <scope>NUCLEOTIDE SEQUENCE</scope>
</reference>
<dbReference type="SUPFAM" id="SSF81901">
    <property type="entry name" value="HCP-like"/>
    <property type="match status" value="1"/>
</dbReference>
<accession>E0Y1F2</accession>
<evidence type="ECO:0000256" key="2">
    <source>
        <dbReference type="SAM" id="Phobius"/>
    </source>
</evidence>
<dbReference type="PROSITE" id="PS50125">
    <property type="entry name" value="GUANYLATE_CYCLASE_2"/>
    <property type="match status" value="1"/>
</dbReference>
<keyword evidence="2" id="KW-0472">Membrane</keyword>
<sequence>MKLFSQAFLRSTHGRLFNTGGDSFLAEFPSAVSAVECAVDFQSVIKERNASDDTSVKLEFRIGINSGDVVKEKDNLLGDGVNIAARLEALAQTNGITVSKVIYDYVKGKTKYDFNDLGIQKVKQNEFHAFDLLLEPSQKRTIKRDRTFLKLLISSICVVLLALGGYVVSVSQNPNEQASNETSSKAVVSSLPVILVYPFDDLGASATTDDLSPAFTESLISSLSRYSRISVLSSSTSMDAKAKEAKDPFIKKKYNADYVVRGSIQTFSDQSRIQMQLSDLKLNKVVWTDKVDFSANQIFEVQDSIGDKILTHLQINAVEGGEVKSWAAKYGTTERLTLFLNSRKEWFKFTPDGYKNHTDIVHLLEDQMGAGNPALYNVRAWNLFLKRAVGLAPDLEKNGAEIIRLANLDIAENQDVTAFNLRALAEFRLGSKDCDLSKEYAQKAYDLGATVDTFIVSGTIWVECGDLKEGTKFFENALRLQPNDSGWNLTKRLIPMYYVQGEYEKISDLVEPHIDALDIAPEMLAFYAFSINEAGDSEKAKELLRRAKDLGVSKVSLERVIRDTDKTIDFISKLSDIGSIE</sequence>
<feature type="domain" description="Guanylate cyclase" evidence="3">
    <location>
        <begin position="31"/>
        <end position="88"/>
    </location>
</feature>
<dbReference type="InterPro" id="IPR019734">
    <property type="entry name" value="TPR_rpt"/>
</dbReference>
<name>E0Y1F2_9PROT</name>
<dbReference type="EMBL" id="GU474942">
    <property type="protein sequence ID" value="ADI20493.1"/>
    <property type="molecule type" value="Genomic_DNA"/>
</dbReference>
<organism evidence="4">
    <name type="scientific">uncultured alpha proteobacterium EB080_L58F04</name>
    <dbReference type="NCBI Taxonomy" id="710798"/>
    <lineage>
        <taxon>Bacteria</taxon>
        <taxon>Pseudomonadati</taxon>
        <taxon>Pseudomonadota</taxon>
        <taxon>Alphaproteobacteria</taxon>
        <taxon>environmental samples</taxon>
    </lineage>
</organism>
<dbReference type="InterPro" id="IPR050697">
    <property type="entry name" value="Adenylyl/Guanylyl_Cyclase_3/4"/>
</dbReference>
<evidence type="ECO:0000259" key="3">
    <source>
        <dbReference type="PROSITE" id="PS50125"/>
    </source>
</evidence>
<dbReference type="AlphaFoldDB" id="E0Y1F2"/>
<dbReference type="Gene3D" id="3.30.70.1230">
    <property type="entry name" value="Nucleotide cyclase"/>
    <property type="match status" value="1"/>
</dbReference>
<keyword evidence="2" id="KW-0812">Transmembrane</keyword>
<dbReference type="InterPro" id="IPR029787">
    <property type="entry name" value="Nucleotide_cyclase"/>
</dbReference>
<dbReference type="Gene3D" id="1.25.40.10">
    <property type="entry name" value="Tetratricopeptide repeat domain"/>
    <property type="match status" value="1"/>
</dbReference>
<dbReference type="GO" id="GO:0004016">
    <property type="term" value="F:adenylate cyclase activity"/>
    <property type="evidence" value="ECO:0007669"/>
    <property type="project" value="UniProtKB-ARBA"/>
</dbReference>
<dbReference type="Pfam" id="PF00211">
    <property type="entry name" value="Guanylate_cyc"/>
    <property type="match status" value="1"/>
</dbReference>
<dbReference type="GO" id="GO:0006171">
    <property type="term" value="P:cAMP biosynthetic process"/>
    <property type="evidence" value="ECO:0007669"/>
    <property type="project" value="TreeGrafter"/>
</dbReference>
<protein>
    <submittedName>
        <fullName evidence="4">Adenylate cyclase, family 3 (Some proteins contain hamp domain)</fullName>
    </submittedName>
</protein>
<dbReference type="GO" id="GO:0035556">
    <property type="term" value="P:intracellular signal transduction"/>
    <property type="evidence" value="ECO:0007669"/>
    <property type="project" value="InterPro"/>
</dbReference>
<dbReference type="Gene3D" id="3.40.50.10070">
    <property type="entry name" value="TolB, N-terminal domain"/>
    <property type="match status" value="1"/>
</dbReference>
<evidence type="ECO:0000313" key="4">
    <source>
        <dbReference type="EMBL" id="ADI20493.1"/>
    </source>
</evidence>
<feature type="repeat" description="TPR" evidence="1">
    <location>
        <begin position="451"/>
        <end position="484"/>
    </location>
</feature>